<organism evidence="2 3">
    <name type="scientific">Rhodovibrio sodomensis</name>
    <dbReference type="NCBI Taxonomy" id="1088"/>
    <lineage>
        <taxon>Bacteria</taxon>
        <taxon>Pseudomonadati</taxon>
        <taxon>Pseudomonadota</taxon>
        <taxon>Alphaproteobacteria</taxon>
        <taxon>Rhodospirillales</taxon>
        <taxon>Rhodovibrionaceae</taxon>
        <taxon>Rhodovibrio</taxon>
    </lineage>
</organism>
<feature type="transmembrane region" description="Helical" evidence="1">
    <location>
        <begin position="239"/>
        <end position="261"/>
    </location>
</feature>
<name>A0ABS1DCK6_9PROT</name>
<evidence type="ECO:0000256" key="1">
    <source>
        <dbReference type="SAM" id="Phobius"/>
    </source>
</evidence>
<feature type="transmembrane region" description="Helical" evidence="1">
    <location>
        <begin position="476"/>
        <end position="496"/>
    </location>
</feature>
<evidence type="ECO:0000313" key="3">
    <source>
        <dbReference type="Proteomes" id="UP001296873"/>
    </source>
</evidence>
<keyword evidence="3" id="KW-1185">Reference proteome</keyword>
<feature type="transmembrane region" description="Helical" evidence="1">
    <location>
        <begin position="189"/>
        <end position="205"/>
    </location>
</feature>
<feature type="transmembrane region" description="Helical" evidence="1">
    <location>
        <begin position="211"/>
        <end position="227"/>
    </location>
</feature>
<dbReference type="RefSeq" id="WP_200340380.1">
    <property type="nucleotide sequence ID" value="NZ_NRRL01000018.1"/>
</dbReference>
<feature type="transmembrane region" description="Helical" evidence="1">
    <location>
        <begin position="299"/>
        <end position="317"/>
    </location>
</feature>
<proteinExistence type="predicted"/>
<accession>A0ABS1DCK6</accession>
<dbReference type="EMBL" id="NRRL01000018">
    <property type="protein sequence ID" value="MBK1668187.1"/>
    <property type="molecule type" value="Genomic_DNA"/>
</dbReference>
<keyword evidence="1" id="KW-1133">Transmembrane helix</keyword>
<keyword evidence="1" id="KW-0472">Membrane</keyword>
<sequence length="663" mass="71263">MLKARETTMREIAPLLGIASCALLGLQAFLGQAVGGGLFGDALLGPDSYARGARVLDLLQGGGWFEPALDRVVPGGVEQHWSRAMDLLIAMGTLLFWPFSIDLQSAIVGWSTVLPPVLHVALLWAAVWAVSPVFDRQRLLYLTLILVAQIYIAPQFAPGRIDWHSLVLITSVVTLGFLLRLLSRDGERVGAAIGLGAVFAAGIWISPETMLTLAPTVGVIGLAWCLHTRRMGARDGLTLSGVALAGLVALHLLDHGTLWSVPTVDRISGLYLGLFAAHFGFWMLARLTERHVSRGGVPLARLAIAGVCALTVVLGLYEAFPALASGRINEVDDLYHDLRVAHIQELDGVFSFSHLLSRGVLETLTGALPKLSLFLLALPLLAWRLLAARGLGAWLWGWLALCFAILLRDDFVPNRMLAIFALLSAYPVAEALGKLLDELDRRAVVSAVRRAMAGNVPAGGAGWESLMSPQWRRSTVVATLLVAILFALPFAGRPFAADTGPHRYRLPEMNETLVGKVERPARPAGCGHDRVIDLLPAGSRTVMTYADLGPQILFRTEHKVLSIPTHRPQPGFAASHLAMSAERAEAARDILTDLGVDLVLICDSPGVRAFFALDDRSSVGSRLLAGADLPGFGQVALPRWARQAGLALVRVEKARASGGRDGF</sequence>
<reference evidence="2 3" key="1">
    <citation type="journal article" date="2020" name="Microorganisms">
        <title>Osmotic Adaptation and Compatible Solute Biosynthesis of Phototrophic Bacteria as Revealed from Genome Analyses.</title>
        <authorList>
            <person name="Imhoff J.F."/>
            <person name="Rahn T."/>
            <person name="Kunzel S."/>
            <person name="Keller A."/>
            <person name="Neulinger S.C."/>
        </authorList>
    </citation>
    <scope>NUCLEOTIDE SEQUENCE [LARGE SCALE GENOMIC DNA]</scope>
    <source>
        <strain evidence="2 3">DSM 9895</strain>
    </source>
</reference>
<feature type="transmembrane region" description="Helical" evidence="1">
    <location>
        <begin position="163"/>
        <end position="182"/>
    </location>
</feature>
<dbReference type="Proteomes" id="UP001296873">
    <property type="component" value="Unassembled WGS sequence"/>
</dbReference>
<comment type="caution">
    <text evidence="2">The sequence shown here is derived from an EMBL/GenBank/DDBJ whole genome shotgun (WGS) entry which is preliminary data.</text>
</comment>
<keyword evidence="1" id="KW-0812">Transmembrane</keyword>
<feature type="transmembrane region" description="Helical" evidence="1">
    <location>
        <begin position="139"/>
        <end position="157"/>
    </location>
</feature>
<gene>
    <name evidence="2" type="ORF">CKO28_09070</name>
</gene>
<protein>
    <submittedName>
        <fullName evidence="2">Uncharacterized protein</fullName>
    </submittedName>
</protein>
<feature type="transmembrane region" description="Helical" evidence="1">
    <location>
        <begin position="107"/>
        <end position="127"/>
    </location>
</feature>
<feature type="transmembrane region" description="Helical" evidence="1">
    <location>
        <begin position="267"/>
        <end position="287"/>
    </location>
</feature>
<evidence type="ECO:0000313" key="2">
    <source>
        <dbReference type="EMBL" id="MBK1668187.1"/>
    </source>
</evidence>
<feature type="transmembrane region" description="Helical" evidence="1">
    <location>
        <begin position="391"/>
        <end position="408"/>
    </location>
</feature>